<name>A0AAD9LYU8_9PEZI</name>
<dbReference type="EMBL" id="MU842925">
    <property type="protein sequence ID" value="KAK2025962.1"/>
    <property type="molecule type" value="Genomic_DNA"/>
</dbReference>
<evidence type="ECO:0000313" key="1">
    <source>
        <dbReference type="EMBL" id="KAK2025962.1"/>
    </source>
</evidence>
<gene>
    <name evidence="1" type="ORF">LX32DRAFT_39668</name>
</gene>
<keyword evidence="2" id="KW-1185">Reference proteome</keyword>
<protein>
    <submittedName>
        <fullName evidence="1">Uncharacterized protein</fullName>
    </submittedName>
</protein>
<sequence length="91" mass="10048">MCETRNGRLLKPSVMSCESWLAQVTHPASRLKSYIRNPQCLRRHSASAYLSAAIIIGGQSFKPIQSSVEYSEESGRCLGTRHRAAGRQGGR</sequence>
<proteinExistence type="predicted"/>
<reference evidence="1" key="1">
    <citation type="submission" date="2021-06" db="EMBL/GenBank/DDBJ databases">
        <title>Comparative genomics, transcriptomics and evolutionary studies reveal genomic signatures of adaptation to plant cell wall in hemibiotrophic fungi.</title>
        <authorList>
            <consortium name="DOE Joint Genome Institute"/>
            <person name="Baroncelli R."/>
            <person name="Diaz J.F."/>
            <person name="Benocci T."/>
            <person name="Peng M."/>
            <person name="Battaglia E."/>
            <person name="Haridas S."/>
            <person name="Andreopoulos W."/>
            <person name="Labutti K."/>
            <person name="Pangilinan J."/>
            <person name="Floch G.L."/>
            <person name="Makela M.R."/>
            <person name="Henrissat B."/>
            <person name="Grigoriev I.V."/>
            <person name="Crouch J.A."/>
            <person name="De Vries R.P."/>
            <person name="Sukno S.A."/>
            <person name="Thon M.R."/>
        </authorList>
    </citation>
    <scope>NUCLEOTIDE SEQUENCE</scope>
    <source>
        <strain evidence="1">MAFF235873</strain>
    </source>
</reference>
<dbReference type="AlphaFoldDB" id="A0AAD9LYU8"/>
<accession>A0AAD9LYU8</accession>
<evidence type="ECO:0000313" key="2">
    <source>
        <dbReference type="Proteomes" id="UP001232148"/>
    </source>
</evidence>
<organism evidence="1 2">
    <name type="scientific">Colletotrichum zoysiae</name>
    <dbReference type="NCBI Taxonomy" id="1216348"/>
    <lineage>
        <taxon>Eukaryota</taxon>
        <taxon>Fungi</taxon>
        <taxon>Dikarya</taxon>
        <taxon>Ascomycota</taxon>
        <taxon>Pezizomycotina</taxon>
        <taxon>Sordariomycetes</taxon>
        <taxon>Hypocreomycetidae</taxon>
        <taxon>Glomerellales</taxon>
        <taxon>Glomerellaceae</taxon>
        <taxon>Colletotrichum</taxon>
        <taxon>Colletotrichum graminicola species complex</taxon>
    </lineage>
</organism>
<comment type="caution">
    <text evidence="1">The sequence shown here is derived from an EMBL/GenBank/DDBJ whole genome shotgun (WGS) entry which is preliminary data.</text>
</comment>
<dbReference type="Proteomes" id="UP001232148">
    <property type="component" value="Unassembled WGS sequence"/>
</dbReference>